<accession>R7U025</accession>
<evidence type="ECO:0000256" key="1">
    <source>
        <dbReference type="SAM" id="Phobius"/>
    </source>
</evidence>
<keyword evidence="1" id="KW-1133">Transmembrane helix</keyword>
<evidence type="ECO:0000313" key="4">
    <source>
        <dbReference type="Proteomes" id="UP000014760"/>
    </source>
</evidence>
<evidence type="ECO:0000313" key="3">
    <source>
        <dbReference type="EnsemblMetazoa" id="CapteP202417"/>
    </source>
</evidence>
<sequence>MVKGYGQSHRRLLEEEKRNPGIVTVGTSPKFSPIEHLWDKLKSAISHHFPSLHNSRELIQGCTNIPQGRAHLHDESRNPQKKITTTHKMVIITYCVITYNTHLALSTIVALVHDDTSPDSSLGVHP</sequence>
<protein>
    <submittedName>
        <fullName evidence="2 3">Uncharacterized protein</fullName>
    </submittedName>
</protein>
<keyword evidence="4" id="KW-1185">Reference proteome</keyword>
<reference evidence="3" key="3">
    <citation type="submission" date="2015-06" db="UniProtKB">
        <authorList>
            <consortium name="EnsemblMetazoa"/>
        </authorList>
    </citation>
    <scope>IDENTIFICATION</scope>
</reference>
<dbReference type="EnsemblMetazoa" id="CapteT202417">
    <property type="protein sequence ID" value="CapteP202417"/>
    <property type="gene ID" value="CapteG202417"/>
</dbReference>
<dbReference type="EMBL" id="AMQN01010124">
    <property type="status" value="NOT_ANNOTATED_CDS"/>
    <property type="molecule type" value="Genomic_DNA"/>
</dbReference>
<evidence type="ECO:0000313" key="2">
    <source>
        <dbReference type="EMBL" id="ELT99217.1"/>
    </source>
</evidence>
<keyword evidence="1" id="KW-0812">Transmembrane</keyword>
<dbReference type="OrthoDB" id="6286709at2759"/>
<gene>
    <name evidence="2" type="ORF">CAPTEDRAFT_202417</name>
</gene>
<feature type="transmembrane region" description="Helical" evidence="1">
    <location>
        <begin position="91"/>
        <end position="112"/>
    </location>
</feature>
<keyword evidence="1" id="KW-0472">Membrane</keyword>
<proteinExistence type="predicted"/>
<organism evidence="2">
    <name type="scientific">Capitella teleta</name>
    <name type="common">Polychaete worm</name>
    <dbReference type="NCBI Taxonomy" id="283909"/>
    <lineage>
        <taxon>Eukaryota</taxon>
        <taxon>Metazoa</taxon>
        <taxon>Spiralia</taxon>
        <taxon>Lophotrochozoa</taxon>
        <taxon>Annelida</taxon>
        <taxon>Polychaeta</taxon>
        <taxon>Sedentaria</taxon>
        <taxon>Scolecida</taxon>
        <taxon>Capitellidae</taxon>
        <taxon>Capitella</taxon>
    </lineage>
</organism>
<dbReference type="HOGENOM" id="CLU_1983665_0_0_1"/>
<dbReference type="AlphaFoldDB" id="R7U025"/>
<reference evidence="2 4" key="2">
    <citation type="journal article" date="2013" name="Nature">
        <title>Insights into bilaterian evolution from three spiralian genomes.</title>
        <authorList>
            <person name="Simakov O."/>
            <person name="Marletaz F."/>
            <person name="Cho S.J."/>
            <person name="Edsinger-Gonzales E."/>
            <person name="Havlak P."/>
            <person name="Hellsten U."/>
            <person name="Kuo D.H."/>
            <person name="Larsson T."/>
            <person name="Lv J."/>
            <person name="Arendt D."/>
            <person name="Savage R."/>
            <person name="Osoegawa K."/>
            <person name="de Jong P."/>
            <person name="Grimwood J."/>
            <person name="Chapman J.A."/>
            <person name="Shapiro H."/>
            <person name="Aerts A."/>
            <person name="Otillar R.P."/>
            <person name="Terry A.Y."/>
            <person name="Boore J.L."/>
            <person name="Grigoriev I.V."/>
            <person name="Lindberg D.R."/>
            <person name="Seaver E.C."/>
            <person name="Weisblat D.A."/>
            <person name="Putnam N.H."/>
            <person name="Rokhsar D.S."/>
        </authorList>
    </citation>
    <scope>NUCLEOTIDE SEQUENCE</scope>
    <source>
        <strain evidence="2 4">I ESC-2004</strain>
    </source>
</reference>
<dbReference type="EMBL" id="KB307090">
    <property type="protein sequence ID" value="ELT99217.1"/>
    <property type="molecule type" value="Genomic_DNA"/>
</dbReference>
<name>R7U025_CAPTE</name>
<dbReference type="Proteomes" id="UP000014760">
    <property type="component" value="Unassembled WGS sequence"/>
</dbReference>
<reference evidence="4" key="1">
    <citation type="submission" date="2012-12" db="EMBL/GenBank/DDBJ databases">
        <authorList>
            <person name="Hellsten U."/>
            <person name="Grimwood J."/>
            <person name="Chapman J.A."/>
            <person name="Shapiro H."/>
            <person name="Aerts A."/>
            <person name="Otillar R.P."/>
            <person name="Terry A.Y."/>
            <person name="Boore J.L."/>
            <person name="Simakov O."/>
            <person name="Marletaz F."/>
            <person name="Cho S.-J."/>
            <person name="Edsinger-Gonzales E."/>
            <person name="Havlak P."/>
            <person name="Kuo D.-H."/>
            <person name="Larsson T."/>
            <person name="Lv J."/>
            <person name="Arendt D."/>
            <person name="Savage R."/>
            <person name="Osoegawa K."/>
            <person name="de Jong P."/>
            <person name="Lindberg D.R."/>
            <person name="Seaver E.C."/>
            <person name="Weisblat D.A."/>
            <person name="Putnam N.H."/>
            <person name="Grigoriev I.V."/>
            <person name="Rokhsar D.S."/>
        </authorList>
    </citation>
    <scope>NUCLEOTIDE SEQUENCE</scope>
    <source>
        <strain evidence="4">I ESC-2004</strain>
    </source>
</reference>